<dbReference type="HOGENOM" id="CLU_101444_0_0_1"/>
<keyword evidence="2" id="KW-1185">Reference proteome</keyword>
<dbReference type="OrthoDB" id="2677017at2759"/>
<evidence type="ECO:0000313" key="2">
    <source>
        <dbReference type="Proteomes" id="UP000054538"/>
    </source>
</evidence>
<organism evidence="1 2">
    <name type="scientific">Paxillus rubicundulus Ve08.2h10</name>
    <dbReference type="NCBI Taxonomy" id="930991"/>
    <lineage>
        <taxon>Eukaryota</taxon>
        <taxon>Fungi</taxon>
        <taxon>Dikarya</taxon>
        <taxon>Basidiomycota</taxon>
        <taxon>Agaricomycotina</taxon>
        <taxon>Agaricomycetes</taxon>
        <taxon>Agaricomycetidae</taxon>
        <taxon>Boletales</taxon>
        <taxon>Paxilineae</taxon>
        <taxon>Paxillaceae</taxon>
        <taxon>Paxillus</taxon>
    </lineage>
</organism>
<proteinExistence type="predicted"/>
<gene>
    <name evidence="1" type="ORF">PAXRUDRAFT_15355</name>
</gene>
<protein>
    <submittedName>
        <fullName evidence="1">Uncharacterized protein</fullName>
    </submittedName>
</protein>
<reference evidence="2" key="2">
    <citation type="submission" date="2015-01" db="EMBL/GenBank/DDBJ databases">
        <title>Evolutionary Origins and Diversification of the Mycorrhizal Mutualists.</title>
        <authorList>
            <consortium name="DOE Joint Genome Institute"/>
            <consortium name="Mycorrhizal Genomics Consortium"/>
            <person name="Kohler A."/>
            <person name="Kuo A."/>
            <person name="Nagy L.G."/>
            <person name="Floudas D."/>
            <person name="Copeland A."/>
            <person name="Barry K.W."/>
            <person name="Cichocki N."/>
            <person name="Veneault-Fourrey C."/>
            <person name="LaButti K."/>
            <person name="Lindquist E.A."/>
            <person name="Lipzen A."/>
            <person name="Lundell T."/>
            <person name="Morin E."/>
            <person name="Murat C."/>
            <person name="Riley R."/>
            <person name="Ohm R."/>
            <person name="Sun H."/>
            <person name="Tunlid A."/>
            <person name="Henrissat B."/>
            <person name="Grigoriev I.V."/>
            <person name="Hibbett D.S."/>
            <person name="Martin F."/>
        </authorList>
    </citation>
    <scope>NUCLEOTIDE SEQUENCE [LARGE SCALE GENOMIC DNA]</scope>
    <source>
        <strain evidence="2">Ve08.2h10</strain>
    </source>
</reference>
<dbReference type="AlphaFoldDB" id="A0A0D0CZT7"/>
<dbReference type="Proteomes" id="UP000054538">
    <property type="component" value="Unassembled WGS sequence"/>
</dbReference>
<evidence type="ECO:0000313" key="1">
    <source>
        <dbReference type="EMBL" id="KIK81218.1"/>
    </source>
</evidence>
<accession>A0A0D0CZT7</accession>
<dbReference type="EMBL" id="KN825840">
    <property type="protein sequence ID" value="KIK81218.1"/>
    <property type="molecule type" value="Genomic_DNA"/>
</dbReference>
<reference evidence="1 2" key="1">
    <citation type="submission" date="2014-04" db="EMBL/GenBank/DDBJ databases">
        <authorList>
            <consortium name="DOE Joint Genome Institute"/>
            <person name="Kuo A."/>
            <person name="Kohler A."/>
            <person name="Jargeat P."/>
            <person name="Nagy L.G."/>
            <person name="Floudas D."/>
            <person name="Copeland A."/>
            <person name="Barry K.W."/>
            <person name="Cichocki N."/>
            <person name="Veneault-Fourrey C."/>
            <person name="LaButti K."/>
            <person name="Lindquist E.A."/>
            <person name="Lipzen A."/>
            <person name="Lundell T."/>
            <person name="Morin E."/>
            <person name="Murat C."/>
            <person name="Sun H."/>
            <person name="Tunlid A."/>
            <person name="Henrissat B."/>
            <person name="Grigoriev I.V."/>
            <person name="Hibbett D.S."/>
            <person name="Martin F."/>
            <person name="Nordberg H.P."/>
            <person name="Cantor M.N."/>
            <person name="Hua S.X."/>
        </authorList>
    </citation>
    <scope>NUCLEOTIDE SEQUENCE [LARGE SCALE GENOMIC DNA]</scope>
    <source>
        <strain evidence="1 2">Ve08.2h10</strain>
    </source>
</reference>
<name>A0A0D0CZT7_9AGAM</name>
<sequence>MSLPNRQFRADPVMQINVNMSPPSRSAVPTLPSPHIINLEVSPPRHSTYLLHANNLANVTSINPFYSPPPRHQPPQGIRLDALPPSRGSGLPDRLMLHTGIDLDASPPHRTPLGLPGVAASQPRPTLGSATQLLLPIMHQPTPSLLPTKHSGLWPLALRVQSLAQSIAGAWSIQAEQTKIHQKLHHLKERLEDAVDQQNQLQDVQGMLESLSRLFYYH</sequence>
<dbReference type="InParanoid" id="A0A0D0CZT7"/>